<dbReference type="Pfam" id="PF11741">
    <property type="entry name" value="AMIN"/>
    <property type="match status" value="1"/>
</dbReference>
<dbReference type="GO" id="GO:0071555">
    <property type="term" value="P:cell wall organization"/>
    <property type="evidence" value="ECO:0007669"/>
    <property type="project" value="UniProtKB-KW"/>
</dbReference>
<gene>
    <name evidence="7" type="ORF">ABT58_15855</name>
</gene>
<dbReference type="GO" id="GO:0009253">
    <property type="term" value="P:peptidoglycan catabolic process"/>
    <property type="evidence" value="ECO:0007669"/>
    <property type="project" value="InterPro"/>
</dbReference>
<dbReference type="InterPro" id="IPR050695">
    <property type="entry name" value="N-acetylmuramoyl_amidase_3"/>
</dbReference>
<keyword evidence="5" id="KW-0961">Cell wall biogenesis/degradation</keyword>
<dbReference type="CDD" id="cd02696">
    <property type="entry name" value="MurNAc-LAA"/>
    <property type="match status" value="1"/>
</dbReference>
<dbReference type="Gene3D" id="3.10.350.10">
    <property type="entry name" value="LysM domain"/>
    <property type="match status" value="3"/>
</dbReference>
<dbReference type="GO" id="GO:0008745">
    <property type="term" value="F:N-acetylmuramoyl-L-alanine amidase activity"/>
    <property type="evidence" value="ECO:0007669"/>
    <property type="project" value="UniProtKB-EC"/>
</dbReference>
<dbReference type="InterPro" id="IPR002508">
    <property type="entry name" value="MurNAc-LAA_cat"/>
</dbReference>
<dbReference type="PANTHER" id="PTHR30404">
    <property type="entry name" value="N-ACETYLMURAMOYL-L-ALANINE AMIDASE"/>
    <property type="match status" value="1"/>
</dbReference>
<evidence type="ECO:0000256" key="5">
    <source>
        <dbReference type="ARBA" id="ARBA00023316"/>
    </source>
</evidence>
<keyword evidence="8" id="KW-1185">Reference proteome</keyword>
<keyword evidence="4" id="KW-0378">Hydrolase</keyword>
<dbReference type="CDD" id="cd00118">
    <property type="entry name" value="LysM"/>
    <property type="match status" value="3"/>
</dbReference>
<evidence type="ECO:0000313" key="8">
    <source>
        <dbReference type="Proteomes" id="UP000036426"/>
    </source>
</evidence>
<dbReference type="Gene3D" id="2.60.40.3500">
    <property type="match status" value="1"/>
</dbReference>
<dbReference type="SMART" id="SM00257">
    <property type="entry name" value="LysM"/>
    <property type="match status" value="3"/>
</dbReference>
<dbReference type="SUPFAM" id="SSF54106">
    <property type="entry name" value="LysM domain"/>
    <property type="match status" value="3"/>
</dbReference>
<dbReference type="PATRIC" id="fig|754436.4.peg.3363"/>
<dbReference type="PANTHER" id="PTHR30404:SF6">
    <property type="entry name" value="N-ACETYLMURAMOYL-L-ALANINE AMIDASE AMIB"/>
    <property type="match status" value="1"/>
</dbReference>
<comment type="caution">
    <text evidence="7">The sequence shown here is derived from an EMBL/GenBank/DDBJ whole genome shotgun (WGS) entry which is preliminary data.</text>
</comment>
<dbReference type="AlphaFoldDB" id="A0A0J1JDL2"/>
<protein>
    <recommendedName>
        <fullName evidence="3">N-acetylmuramoyl-L-alanine amidase</fullName>
        <ecNumber evidence="3">3.5.1.28</ecNumber>
    </recommendedName>
</protein>
<dbReference type="InterPro" id="IPR021731">
    <property type="entry name" value="AMIN_dom"/>
</dbReference>
<sequence>MSLRTFFHAVIISAGVFSSLAMANELRGIRAWPAPDETRVVLDMQEKAEYSYFTLTKPDRLVLDLKDTTLKTKLPMAVKDSAVLKTIRSSGAPEKGTYRLVFEIKTGTTPKLFTLSPTPDGHYSHRLVLDLPHKTAPVKQASKPVSSKPVANDKAILPYGNDDIIVAIDPGHGGEDPGSIGPSRKYEKNVTLTIAKKVMARINATPGMKAVLTRQGDYFVNLNKRSEIARKNKAHLLVSIHADGFTSPKPRGASVWVLNTRRANTEIGRWLEQHEKQSELLGGGDVLSGDNEDQYLSMAVLDLQFSHSQKEGYDVASRVLKELKGVTTLHKSKPAHASLAVLKSPDIPSLLVETGFITNPTEERLLNATSHQNKLADAVYRGILSYFNEKPPEGTLFASRQHGIKHKVASGQSLSVIANKYGTSVSALKQANNLKSNTVRIGQVLMIPGKTPAVSHTSSTAQKSSSTPSRTVVVKKTVTHTVKRGEFLGKIANQYGVSVSSIRSANRLRSDELAVGQKLKIDVSQRRAVQHTVKRGEFLGKIAAHYGVSIDSLRRANKLRSDQLAVGQKLTIPSS</sequence>
<dbReference type="RefSeq" id="WP_047875417.1">
    <property type="nucleotide sequence ID" value="NZ_BMYC01000031.1"/>
</dbReference>
<comment type="similarity">
    <text evidence="2">Belongs to the N-acetylmuramoyl-L-alanine amidase 3 family.</text>
</comment>
<dbReference type="Pfam" id="PF01476">
    <property type="entry name" value="LysM"/>
    <property type="match status" value="3"/>
</dbReference>
<feature type="domain" description="LysM" evidence="6">
    <location>
        <begin position="529"/>
        <end position="572"/>
    </location>
</feature>
<dbReference type="PROSITE" id="PS51782">
    <property type="entry name" value="LYSM"/>
    <property type="match status" value="3"/>
</dbReference>
<proteinExistence type="inferred from homology"/>
<evidence type="ECO:0000256" key="1">
    <source>
        <dbReference type="ARBA" id="ARBA00001561"/>
    </source>
</evidence>
<evidence type="ECO:0000256" key="2">
    <source>
        <dbReference type="ARBA" id="ARBA00010860"/>
    </source>
</evidence>
<feature type="domain" description="LysM" evidence="6">
    <location>
        <begin position="404"/>
        <end position="447"/>
    </location>
</feature>
<dbReference type="EC" id="3.5.1.28" evidence="3"/>
<reference evidence="7 8" key="1">
    <citation type="submission" date="2015-05" db="EMBL/GenBank/DDBJ databases">
        <title>Photobacterium galathea sp. nov.</title>
        <authorList>
            <person name="Machado H."/>
            <person name="Gram L."/>
        </authorList>
    </citation>
    <scope>NUCLEOTIDE SEQUENCE [LARGE SCALE GENOMIC DNA]</scope>
    <source>
        <strain evidence="7 8">DSM 25995</strain>
    </source>
</reference>
<evidence type="ECO:0000256" key="4">
    <source>
        <dbReference type="ARBA" id="ARBA00022801"/>
    </source>
</evidence>
<dbReference type="SMART" id="SM00646">
    <property type="entry name" value="Ami_3"/>
    <property type="match status" value="1"/>
</dbReference>
<evidence type="ECO:0000259" key="6">
    <source>
        <dbReference type="PROSITE" id="PS51782"/>
    </source>
</evidence>
<dbReference type="SUPFAM" id="SSF53187">
    <property type="entry name" value="Zn-dependent exopeptidases"/>
    <property type="match status" value="1"/>
</dbReference>
<evidence type="ECO:0000313" key="7">
    <source>
        <dbReference type="EMBL" id="KLU99716.1"/>
    </source>
</evidence>
<dbReference type="OrthoDB" id="9806267at2"/>
<evidence type="ECO:0000256" key="3">
    <source>
        <dbReference type="ARBA" id="ARBA00011901"/>
    </source>
</evidence>
<feature type="domain" description="LysM" evidence="6">
    <location>
        <begin position="478"/>
        <end position="521"/>
    </location>
</feature>
<dbReference type="Gene3D" id="3.40.630.40">
    <property type="entry name" value="Zn-dependent exopeptidases"/>
    <property type="match status" value="1"/>
</dbReference>
<dbReference type="InterPro" id="IPR036779">
    <property type="entry name" value="LysM_dom_sf"/>
</dbReference>
<organism evidence="7 8">
    <name type="scientific">Photobacterium aphoticum</name>
    <dbReference type="NCBI Taxonomy" id="754436"/>
    <lineage>
        <taxon>Bacteria</taxon>
        <taxon>Pseudomonadati</taxon>
        <taxon>Pseudomonadota</taxon>
        <taxon>Gammaproteobacteria</taxon>
        <taxon>Vibrionales</taxon>
        <taxon>Vibrionaceae</taxon>
        <taxon>Photobacterium</taxon>
    </lineage>
</organism>
<dbReference type="GO" id="GO:0030288">
    <property type="term" value="C:outer membrane-bounded periplasmic space"/>
    <property type="evidence" value="ECO:0007669"/>
    <property type="project" value="TreeGrafter"/>
</dbReference>
<dbReference type="EMBL" id="LDOV01000028">
    <property type="protein sequence ID" value="KLU99716.1"/>
    <property type="molecule type" value="Genomic_DNA"/>
</dbReference>
<dbReference type="Proteomes" id="UP000036426">
    <property type="component" value="Unassembled WGS sequence"/>
</dbReference>
<name>A0A0J1JDL2_9GAMM</name>
<comment type="catalytic activity">
    <reaction evidence="1">
        <text>Hydrolyzes the link between N-acetylmuramoyl residues and L-amino acid residues in certain cell-wall glycopeptides.</text>
        <dbReference type="EC" id="3.5.1.28"/>
    </reaction>
</comment>
<accession>A0A0J1JDL2</accession>
<dbReference type="Pfam" id="PF01520">
    <property type="entry name" value="Amidase_3"/>
    <property type="match status" value="1"/>
</dbReference>
<dbReference type="InterPro" id="IPR018392">
    <property type="entry name" value="LysM"/>
</dbReference>